<protein>
    <submittedName>
        <fullName evidence="1">Uncharacterized protein</fullName>
    </submittedName>
</protein>
<name>H3NJH0_9LACT</name>
<proteinExistence type="predicted"/>
<gene>
    <name evidence="1" type="ORF">HMPREF9708_01009</name>
</gene>
<comment type="caution">
    <text evidence="1">The sequence shown here is derived from an EMBL/GenBank/DDBJ whole genome shotgun (WGS) entry which is preliminary data.</text>
</comment>
<dbReference type="STRING" id="883113.HMPREF9708_01009"/>
<accession>H3NJH0</accession>
<dbReference type="EMBL" id="AGEG01000013">
    <property type="protein sequence ID" value="EHR36783.1"/>
    <property type="molecule type" value="Genomic_DNA"/>
</dbReference>
<dbReference type="PATRIC" id="fig|883113.3.peg.1004"/>
<reference evidence="1 2" key="1">
    <citation type="submission" date="2012-01" db="EMBL/GenBank/DDBJ databases">
        <title>The Genome Sequence of Facklamia languida CCUG 37842.</title>
        <authorList>
            <consortium name="The Broad Institute Genome Sequencing Platform"/>
            <person name="Earl A."/>
            <person name="Ward D."/>
            <person name="Feldgarden M."/>
            <person name="Gevers D."/>
            <person name="Huys G."/>
            <person name="Young S.K."/>
            <person name="Zeng Q."/>
            <person name="Gargeya S."/>
            <person name="Fitzgerald M."/>
            <person name="Haas B."/>
            <person name="Abouelleil A."/>
            <person name="Alvarado L."/>
            <person name="Arachchi H.M."/>
            <person name="Berlin A."/>
            <person name="Chapman S.B."/>
            <person name="Gearin G."/>
            <person name="Goldberg J."/>
            <person name="Griggs A."/>
            <person name="Gujja S."/>
            <person name="Hansen M."/>
            <person name="Heiman D."/>
            <person name="Howarth C."/>
            <person name="Larimer J."/>
            <person name="Lui A."/>
            <person name="MacDonald P.J.P."/>
            <person name="McCowen C."/>
            <person name="Montmayeur A."/>
            <person name="Murphy C."/>
            <person name="Neiman D."/>
            <person name="Pearson M."/>
            <person name="Priest M."/>
            <person name="Roberts A."/>
            <person name="Saif S."/>
            <person name="Shea T."/>
            <person name="Sisk P."/>
            <person name="Stolte C."/>
            <person name="Sykes S."/>
            <person name="Wortman J."/>
            <person name="Nusbaum C."/>
            <person name="Birren B."/>
        </authorList>
    </citation>
    <scope>NUCLEOTIDE SEQUENCE [LARGE SCALE GENOMIC DNA]</scope>
    <source>
        <strain evidence="1 2">CCUG 37842</strain>
    </source>
</reference>
<dbReference type="AlphaFoldDB" id="H3NJH0"/>
<keyword evidence="2" id="KW-1185">Reference proteome</keyword>
<evidence type="ECO:0000313" key="1">
    <source>
        <dbReference type="EMBL" id="EHR36783.1"/>
    </source>
</evidence>
<dbReference type="Proteomes" id="UP000006190">
    <property type="component" value="Unassembled WGS sequence"/>
</dbReference>
<sequence>MMSDIVMLILLVICFAILLLFVDWCDKQVESKE</sequence>
<dbReference type="HOGENOM" id="CLU_217149_1_1_9"/>
<organism evidence="1 2">
    <name type="scientific">Facklamia languida CCUG 37842</name>
    <dbReference type="NCBI Taxonomy" id="883113"/>
    <lineage>
        <taxon>Bacteria</taxon>
        <taxon>Bacillati</taxon>
        <taxon>Bacillota</taxon>
        <taxon>Bacilli</taxon>
        <taxon>Lactobacillales</taxon>
        <taxon>Aerococcaceae</taxon>
        <taxon>Facklamia</taxon>
    </lineage>
</organism>
<evidence type="ECO:0000313" key="2">
    <source>
        <dbReference type="Proteomes" id="UP000006190"/>
    </source>
</evidence>